<protein>
    <submittedName>
        <fullName evidence="8">Phospholipase A2 group IVC</fullName>
    </submittedName>
</protein>
<dbReference type="PANTHER" id="PTHR10728:SF39">
    <property type="entry name" value="CYTOSOLIC PHOSPHOLIPASE A2 GAMMA"/>
    <property type="match status" value="1"/>
</dbReference>
<dbReference type="AlphaFoldDB" id="A0A7N4NLX5"/>
<evidence type="ECO:0000256" key="4">
    <source>
        <dbReference type="ARBA" id="ARBA00048373"/>
    </source>
</evidence>
<keyword evidence="1 5" id="KW-0378">Hydrolase</keyword>
<dbReference type="SMART" id="SM00022">
    <property type="entry name" value="PLAc"/>
    <property type="match status" value="1"/>
</dbReference>
<keyword evidence="5" id="KW-0442">Lipid degradation</keyword>
<comment type="catalytic activity">
    <reaction evidence="4">
        <text>1-hexadecanoyl-2-(5Z,8Z,11Z,14Z-eicosatetraenoyl)-sn-glycero-3-phosphocholine + H2O = 1-hexadecanoyl-sn-glycero-3-phosphocholine + (5Z,8Z,11Z,14Z)-eicosatetraenoate + H(+)</text>
        <dbReference type="Rhea" id="RHEA:40427"/>
        <dbReference type="ChEBI" id="CHEBI:15377"/>
        <dbReference type="ChEBI" id="CHEBI:15378"/>
        <dbReference type="ChEBI" id="CHEBI:32395"/>
        <dbReference type="ChEBI" id="CHEBI:72998"/>
        <dbReference type="ChEBI" id="CHEBI:73003"/>
    </reaction>
    <physiologicalReaction direction="left-to-right" evidence="4">
        <dbReference type="Rhea" id="RHEA:40428"/>
    </physiologicalReaction>
</comment>
<evidence type="ECO:0000313" key="8">
    <source>
        <dbReference type="Ensembl" id="ENSSHAP00000025122.1"/>
    </source>
</evidence>
<dbReference type="FunFam" id="3.40.1090.10:FF:000101">
    <property type="entry name" value="Uncharacterized protein"/>
    <property type="match status" value="1"/>
</dbReference>
<organism evidence="8 9">
    <name type="scientific">Sarcophilus harrisii</name>
    <name type="common">Tasmanian devil</name>
    <name type="synonym">Sarcophilus laniarius</name>
    <dbReference type="NCBI Taxonomy" id="9305"/>
    <lineage>
        <taxon>Eukaryota</taxon>
        <taxon>Metazoa</taxon>
        <taxon>Chordata</taxon>
        <taxon>Craniata</taxon>
        <taxon>Vertebrata</taxon>
        <taxon>Euteleostomi</taxon>
        <taxon>Mammalia</taxon>
        <taxon>Metatheria</taxon>
        <taxon>Dasyuromorphia</taxon>
        <taxon>Dasyuridae</taxon>
        <taxon>Sarcophilus</taxon>
    </lineage>
</organism>
<evidence type="ECO:0000256" key="2">
    <source>
        <dbReference type="ARBA" id="ARBA00023098"/>
    </source>
</evidence>
<evidence type="ECO:0000256" key="6">
    <source>
        <dbReference type="SAM" id="MobiDB-lite"/>
    </source>
</evidence>
<dbReference type="GO" id="GO:0005654">
    <property type="term" value="C:nucleoplasm"/>
    <property type="evidence" value="ECO:0007669"/>
    <property type="project" value="TreeGrafter"/>
</dbReference>
<dbReference type="PROSITE" id="PS51210">
    <property type="entry name" value="PLA2C"/>
    <property type="match status" value="1"/>
</dbReference>
<dbReference type="SUPFAM" id="SSF52151">
    <property type="entry name" value="FabD/lysophospholipase-like"/>
    <property type="match status" value="1"/>
</dbReference>
<sequence length="527" mass="59631">MTTPQQAACSVTSHSGKGDESSDISIHFGVSDEEKAAVKNRGEHVLRTLKKMGLNVEKGPVVSVLASGGGLRAAIACQGVLSELSHVGLLDLITYLAGVSGSTWCMSSLYTQSDMWQDLAKTENELRRRLREDSWKFSVALDGLCKAAERDDYSLTDFWSYSVVYYLTKELLDTRLSSVKHHFDPGTVPYPIFATIDHFLKSGGEENTLTLCGSVLADKDIVLKAIKDFFLKFICGLSTQQKKLISDPEGAVLKTLIEELFNLVYTFQTDGDYLPILRNLQAKMEGNTYFFEAETLTSHMIKFSYQRSRDQQRQLIKELLEKTLSQEMVEKSSVPSFLKFLWKTCKCFLSWTWGTTNNFLYKYEEIKDKPLTDHESMYLMDAGLAINSAYPLVLPPVRNSDIILSFDFSEGDPFETIKATKKYCKTCNIPFPPVDEAKLNQEAKAPSDFYIFEGKKTPVVLHFPLFNKVNCSSTEIIDQRRKTYETFHLTNYSDAEVSQLLEDSKANVRNNKDRILSKICEMALTVF</sequence>
<dbReference type="Gene3D" id="3.40.1090.10">
    <property type="entry name" value="Cytosolic phospholipase A2 catalytic domain"/>
    <property type="match status" value="2"/>
</dbReference>
<reference evidence="8" key="3">
    <citation type="submission" date="2025-09" db="UniProtKB">
        <authorList>
            <consortium name="Ensembl"/>
        </authorList>
    </citation>
    <scope>IDENTIFICATION</scope>
</reference>
<accession>A0A7N4NLX5</accession>
<keyword evidence="9" id="KW-1185">Reference proteome</keyword>
<keyword evidence="2 5" id="KW-0443">Lipid metabolism</keyword>
<dbReference type="Ensembl" id="ENSSHAT00000043116.1">
    <property type="protein sequence ID" value="ENSSHAP00000025122.1"/>
    <property type="gene ID" value="ENSSHAG00000004825.2"/>
</dbReference>
<feature type="domain" description="PLA2c" evidence="7">
    <location>
        <begin position="8"/>
        <end position="527"/>
    </location>
</feature>
<reference evidence="8" key="2">
    <citation type="submission" date="2025-08" db="UniProtKB">
        <authorList>
            <consortium name="Ensembl"/>
        </authorList>
    </citation>
    <scope>IDENTIFICATION</scope>
</reference>
<dbReference type="GO" id="GO:0046475">
    <property type="term" value="P:glycerophospholipid catabolic process"/>
    <property type="evidence" value="ECO:0007669"/>
    <property type="project" value="TreeGrafter"/>
</dbReference>
<dbReference type="GO" id="GO:0005635">
    <property type="term" value="C:nuclear envelope"/>
    <property type="evidence" value="ECO:0007669"/>
    <property type="project" value="TreeGrafter"/>
</dbReference>
<evidence type="ECO:0000313" key="9">
    <source>
        <dbReference type="Proteomes" id="UP000007648"/>
    </source>
</evidence>
<dbReference type="GO" id="GO:0047498">
    <property type="term" value="F:calcium-dependent phospholipase A2 activity"/>
    <property type="evidence" value="ECO:0007669"/>
    <property type="project" value="TreeGrafter"/>
</dbReference>
<comment type="catalytic activity">
    <reaction evidence="3">
        <text>a 1,2-diacyl-sn-glycero-3-phosphocholine + H2O = a 1-acyl-sn-glycero-3-phosphocholine + a fatty acid + H(+)</text>
        <dbReference type="Rhea" id="RHEA:15801"/>
        <dbReference type="ChEBI" id="CHEBI:15377"/>
        <dbReference type="ChEBI" id="CHEBI:15378"/>
        <dbReference type="ChEBI" id="CHEBI:28868"/>
        <dbReference type="ChEBI" id="CHEBI:57643"/>
        <dbReference type="ChEBI" id="CHEBI:58168"/>
        <dbReference type="EC" id="3.1.1.4"/>
    </reaction>
    <physiologicalReaction direction="left-to-right" evidence="3">
        <dbReference type="Rhea" id="RHEA:15802"/>
    </physiologicalReaction>
</comment>
<dbReference type="InterPro" id="IPR016035">
    <property type="entry name" value="Acyl_Trfase/lysoPLipase"/>
</dbReference>
<dbReference type="InterPro" id="IPR002642">
    <property type="entry name" value="LysoPLipase_cat_dom"/>
</dbReference>
<dbReference type="Proteomes" id="UP000007648">
    <property type="component" value="Unassembled WGS sequence"/>
</dbReference>
<proteinExistence type="predicted"/>
<dbReference type="GO" id="GO:0005509">
    <property type="term" value="F:calcium ion binding"/>
    <property type="evidence" value="ECO:0007669"/>
    <property type="project" value="TreeGrafter"/>
</dbReference>
<reference evidence="8 9" key="1">
    <citation type="journal article" date="2011" name="Proc. Natl. Acad. Sci. U.S.A.">
        <title>Genetic diversity and population structure of the endangered marsupial Sarcophilus harrisii (Tasmanian devil).</title>
        <authorList>
            <person name="Miller W."/>
            <person name="Hayes V.M."/>
            <person name="Ratan A."/>
            <person name="Petersen D.C."/>
            <person name="Wittekindt N.E."/>
            <person name="Miller J."/>
            <person name="Walenz B."/>
            <person name="Knight J."/>
            <person name="Qi J."/>
            <person name="Zhao F."/>
            <person name="Wang Q."/>
            <person name="Bedoya-Reina O.C."/>
            <person name="Katiyar N."/>
            <person name="Tomsho L.P."/>
            <person name="Kasson L.M."/>
            <person name="Hardie R.A."/>
            <person name="Woodbridge P."/>
            <person name="Tindall E.A."/>
            <person name="Bertelsen M.F."/>
            <person name="Dixon D."/>
            <person name="Pyecroft S."/>
            <person name="Helgen K.M."/>
            <person name="Lesk A.M."/>
            <person name="Pringle T.H."/>
            <person name="Patterson N."/>
            <person name="Zhang Y."/>
            <person name="Kreiss A."/>
            <person name="Woods G.M."/>
            <person name="Jones M.E."/>
            <person name="Schuster S.C."/>
        </authorList>
    </citation>
    <scope>NUCLEOTIDE SEQUENCE [LARGE SCALE GENOMIC DNA]</scope>
</reference>
<dbReference type="PANTHER" id="PTHR10728">
    <property type="entry name" value="CYTOSOLIC PHOSPHOLIPASE A2"/>
    <property type="match status" value="1"/>
</dbReference>
<feature type="compositionally biased region" description="Polar residues" evidence="6">
    <location>
        <begin position="1"/>
        <end position="15"/>
    </location>
</feature>
<name>A0A7N4NLX5_SARHA</name>
<evidence type="ECO:0000256" key="5">
    <source>
        <dbReference type="PROSITE-ProRule" id="PRU00555"/>
    </source>
</evidence>
<dbReference type="GO" id="GO:0005544">
    <property type="term" value="F:calcium-dependent phospholipid binding"/>
    <property type="evidence" value="ECO:0007669"/>
    <property type="project" value="TreeGrafter"/>
</dbReference>
<feature type="region of interest" description="Disordered" evidence="6">
    <location>
        <begin position="1"/>
        <end position="23"/>
    </location>
</feature>
<dbReference type="Pfam" id="PF01735">
    <property type="entry name" value="PLA2_B"/>
    <property type="match status" value="1"/>
</dbReference>
<evidence type="ECO:0000256" key="1">
    <source>
        <dbReference type="ARBA" id="ARBA00022801"/>
    </source>
</evidence>
<evidence type="ECO:0000259" key="7">
    <source>
        <dbReference type="PROSITE" id="PS51210"/>
    </source>
</evidence>
<dbReference type="GeneTree" id="ENSGT01030000234606"/>
<gene>
    <name evidence="8" type="primary">PLA2G4C</name>
</gene>
<evidence type="ECO:0000256" key="3">
    <source>
        <dbReference type="ARBA" id="ARBA00023422"/>
    </source>
</evidence>
<dbReference type="GO" id="GO:0005829">
    <property type="term" value="C:cytosol"/>
    <property type="evidence" value="ECO:0007669"/>
    <property type="project" value="TreeGrafter"/>
</dbReference>